<dbReference type="EMBL" id="SDKM01000036">
    <property type="protein sequence ID" value="RYP83174.1"/>
    <property type="molecule type" value="Genomic_DNA"/>
</dbReference>
<feature type="transmembrane region" description="Helical" evidence="3">
    <location>
        <begin position="126"/>
        <end position="144"/>
    </location>
</feature>
<keyword evidence="3" id="KW-0472">Membrane</keyword>
<evidence type="ECO:0008006" key="6">
    <source>
        <dbReference type="Google" id="ProtNLM"/>
    </source>
</evidence>
<feature type="transmembrane region" description="Helical" evidence="3">
    <location>
        <begin position="192"/>
        <end position="213"/>
    </location>
</feature>
<protein>
    <recommendedName>
        <fullName evidence="6">Zf-HC2 domain-containing protein</fullName>
    </recommendedName>
</protein>
<dbReference type="OrthoDB" id="3822520at2"/>
<keyword evidence="3" id="KW-0812">Transmembrane</keyword>
<evidence type="ECO:0000256" key="3">
    <source>
        <dbReference type="SAM" id="Phobius"/>
    </source>
</evidence>
<dbReference type="Gene3D" id="1.10.10.1320">
    <property type="entry name" value="Anti-sigma factor, zinc-finger domain"/>
    <property type="match status" value="1"/>
</dbReference>
<evidence type="ECO:0000313" key="4">
    <source>
        <dbReference type="EMBL" id="RYP83174.1"/>
    </source>
</evidence>
<dbReference type="AlphaFoldDB" id="A0A4Q4Z849"/>
<feature type="transmembrane region" description="Helical" evidence="3">
    <location>
        <begin position="251"/>
        <end position="269"/>
    </location>
</feature>
<reference evidence="4 5" key="1">
    <citation type="submission" date="2019-01" db="EMBL/GenBank/DDBJ databases">
        <title>Nocardioides guangzhouensis sp. nov., an actinobacterium isolated from soil.</title>
        <authorList>
            <person name="Fu Y."/>
            <person name="Cai Y."/>
            <person name="Lin Z."/>
            <person name="Chen P."/>
        </authorList>
    </citation>
    <scope>NUCLEOTIDE SEQUENCE [LARGE SCALE GENOMIC DNA]</scope>
    <source>
        <strain evidence="4 5">130</strain>
    </source>
</reference>
<evidence type="ECO:0000256" key="2">
    <source>
        <dbReference type="ARBA" id="ARBA00023163"/>
    </source>
</evidence>
<comment type="caution">
    <text evidence="4">The sequence shown here is derived from an EMBL/GenBank/DDBJ whole genome shotgun (WGS) entry which is preliminary data.</text>
</comment>
<gene>
    <name evidence="4" type="ORF">EKO23_19780</name>
</gene>
<dbReference type="RefSeq" id="WP_134719920.1">
    <property type="nucleotide sequence ID" value="NZ_SDKM01000036.1"/>
</dbReference>
<keyword evidence="5" id="KW-1185">Reference proteome</keyword>
<keyword evidence="2" id="KW-0804">Transcription</keyword>
<keyword evidence="3" id="KW-1133">Transmembrane helix</keyword>
<feature type="transmembrane region" description="Helical" evidence="3">
    <location>
        <begin position="100"/>
        <end position="120"/>
    </location>
</feature>
<feature type="transmembrane region" description="Helical" evidence="3">
    <location>
        <begin position="165"/>
        <end position="186"/>
    </location>
</feature>
<dbReference type="InterPro" id="IPR041916">
    <property type="entry name" value="Anti_sigma_zinc_sf"/>
</dbReference>
<evidence type="ECO:0000313" key="5">
    <source>
        <dbReference type="Proteomes" id="UP000295198"/>
    </source>
</evidence>
<dbReference type="Proteomes" id="UP000295198">
    <property type="component" value="Unassembled WGS sequence"/>
</dbReference>
<name>A0A4Q4Z849_9ACTN</name>
<evidence type="ECO:0000256" key="1">
    <source>
        <dbReference type="ARBA" id="ARBA00023015"/>
    </source>
</evidence>
<keyword evidence="1" id="KW-0805">Transcription regulation</keyword>
<proteinExistence type="predicted"/>
<accession>A0A4Q4Z849</accession>
<organism evidence="4 5">
    <name type="scientific">Nocardioides guangzhouensis</name>
    <dbReference type="NCBI Taxonomy" id="2497878"/>
    <lineage>
        <taxon>Bacteria</taxon>
        <taxon>Bacillati</taxon>
        <taxon>Actinomycetota</taxon>
        <taxon>Actinomycetes</taxon>
        <taxon>Propionibacteriales</taxon>
        <taxon>Nocardioidaceae</taxon>
        <taxon>Nocardioides</taxon>
    </lineage>
</organism>
<sequence>MTISPERGWHADDALLAAYVAGRTRPPVTASVEMHLLGCATCRAGIAALVDADPLRGVWDRVVDEVQSPQPGPVERVAAHVGLSGRDALLVAAAPAVRGAWLLGLLVCLLFSILAATQGAPQGSTLFLVVAPLVPVAAVAFAYGQDVDPLWETTLAAPYSPLRLVLLRSVSVVAVALPLALVAAPVLPGPPWVAGAWLLPAAACCALTLALSTWVDVGRAALGVGGVWASAVVAVAGPLGRAVQVLDAPVLPAYLILAVAASAVFWLRCDRLSLLGRTS</sequence>
<feature type="transmembrane region" description="Helical" evidence="3">
    <location>
        <begin position="220"/>
        <end position="239"/>
    </location>
</feature>